<dbReference type="EMBL" id="CP002608">
    <property type="protein sequence ID" value="AEB41979.1"/>
    <property type="molecule type" value="Genomic_DNA"/>
</dbReference>
<protein>
    <submittedName>
        <fullName evidence="1">Ferredoxin</fullName>
    </submittedName>
</protein>
<dbReference type="GeneID" id="99719001"/>
<proteinExistence type="predicted"/>
<evidence type="ECO:0000313" key="1">
    <source>
        <dbReference type="EMBL" id="AEB41979.1"/>
    </source>
</evidence>
<keyword evidence="2" id="KW-1185">Reference proteome</keyword>
<dbReference type="RefSeq" id="WP_013713057.1">
    <property type="nucleotide sequence ID" value="NC_015408.1"/>
</dbReference>
<dbReference type="AlphaFoldDB" id="A0AA34RDZ6"/>
<name>A0AA34RDZ6_CHLPE</name>
<accession>A0AA34RDZ6</accession>
<organism evidence="1 2">
    <name type="scientific">Chlamydia pecorum (strain ATCC VR-628 / DSM 29919 / E58)</name>
    <name type="common">Chlamydophila pecorum</name>
    <dbReference type="NCBI Taxonomy" id="331635"/>
    <lineage>
        <taxon>Bacteria</taxon>
        <taxon>Pseudomonadati</taxon>
        <taxon>Chlamydiota</taxon>
        <taxon>Chlamydiia</taxon>
        <taxon>Chlamydiales</taxon>
        <taxon>Chlamydiaceae</taxon>
        <taxon>Chlamydia/Chlamydophila group</taxon>
        <taxon>Chlamydia</taxon>
    </lineage>
</organism>
<dbReference type="KEGG" id="cpm:G5S_1063"/>
<sequence length="128" mass="14133">MSKNTQLLAFSCPCCNKGSVSFSVFDVEQNLTCSLCASTFTFDTAMRNAIRQFVALCSRIYDANAILGDAAVSVSMHGDKSVEIPFQLLFSRFPVVLNLVLDGKKIAIRFIFDALQNHVLHKESSFLS</sequence>
<reference evidence="1 2" key="1">
    <citation type="journal article" date="2011" name="J. Bacteriol.">
        <title>Genome sequence of the obligate intracellular animal pathogen Chlamydia pecorum E58.</title>
        <authorList>
            <person name="Mojica S."/>
            <person name="Huot Creasy H."/>
            <person name="Daugherty S."/>
            <person name="Read T.D."/>
            <person name="Kim T."/>
            <person name="Kaltenboeck B."/>
            <person name="Bavoil P."/>
            <person name="Myers G.S."/>
        </authorList>
    </citation>
    <scope>NUCLEOTIDE SEQUENCE [LARGE SCALE GENOMIC DNA]</scope>
    <source>
        <strain evidence="1 2">E58</strain>
    </source>
</reference>
<dbReference type="Proteomes" id="UP000008305">
    <property type="component" value="Chromosome"/>
</dbReference>
<gene>
    <name evidence="1" type="ordered locus">G5S_1063</name>
</gene>
<evidence type="ECO:0000313" key="2">
    <source>
        <dbReference type="Proteomes" id="UP000008305"/>
    </source>
</evidence>